<evidence type="ECO:0008006" key="3">
    <source>
        <dbReference type="Google" id="ProtNLM"/>
    </source>
</evidence>
<sequence length="215" mass="24303">MNARNLHQRHTGNHDVTFEDCVLPFSDKTARHAVANKIIACSYVRTYRHSGTYPNMEVLDEVTPLVEPRPEAVMHLRLGDIAKGDCWKNDCISSKLRSGNKLQYQFTEKDYDTIRDELKDLGTITIVANPSHLSNPSTIAWSEKYINHVMAYLRRLGVCPVYRGIRDADDDFAFATSAKVFVQGGGGYSRFMANLVMKRGGRVLTPGSKHRSVRR</sequence>
<comment type="caution">
    <text evidence="1">The sequence shown here is derived from an EMBL/GenBank/DDBJ whole genome shotgun (WGS) entry which is preliminary data.</text>
</comment>
<dbReference type="Proteomes" id="UP000660262">
    <property type="component" value="Unassembled WGS sequence"/>
</dbReference>
<reference evidence="1" key="1">
    <citation type="submission" date="2020-10" db="EMBL/GenBank/DDBJ databases">
        <title>Unveiling of a novel bifunctional photoreceptor, Dualchrome1, isolated from a cosmopolitan green alga.</title>
        <authorList>
            <person name="Suzuki S."/>
            <person name="Kawachi M."/>
        </authorList>
    </citation>
    <scope>NUCLEOTIDE SEQUENCE</scope>
    <source>
        <strain evidence="1">NIES 2893</strain>
    </source>
</reference>
<dbReference type="EMBL" id="BNJQ01000020">
    <property type="protein sequence ID" value="GHP08364.1"/>
    <property type="molecule type" value="Genomic_DNA"/>
</dbReference>
<protein>
    <recommendedName>
        <fullName evidence="3">O-fucosyltransferase family protein</fullName>
    </recommendedName>
</protein>
<name>A0A830HME5_9CHLO</name>
<proteinExistence type="predicted"/>
<gene>
    <name evidence="1" type="ORF">PPROV_000710300</name>
</gene>
<dbReference type="AlphaFoldDB" id="A0A830HME5"/>
<keyword evidence="2" id="KW-1185">Reference proteome</keyword>
<evidence type="ECO:0000313" key="1">
    <source>
        <dbReference type="EMBL" id="GHP08364.1"/>
    </source>
</evidence>
<organism evidence="1 2">
    <name type="scientific">Pycnococcus provasolii</name>
    <dbReference type="NCBI Taxonomy" id="41880"/>
    <lineage>
        <taxon>Eukaryota</taxon>
        <taxon>Viridiplantae</taxon>
        <taxon>Chlorophyta</taxon>
        <taxon>Pseudoscourfieldiophyceae</taxon>
        <taxon>Pseudoscourfieldiales</taxon>
        <taxon>Pycnococcaceae</taxon>
        <taxon>Pycnococcus</taxon>
    </lineage>
</organism>
<accession>A0A830HME5</accession>
<evidence type="ECO:0000313" key="2">
    <source>
        <dbReference type="Proteomes" id="UP000660262"/>
    </source>
</evidence>